<dbReference type="SUPFAM" id="SSF48179">
    <property type="entry name" value="6-phosphogluconate dehydrogenase C-terminal domain-like"/>
    <property type="match status" value="1"/>
</dbReference>
<gene>
    <name evidence="2" type="ORF">SSCH_810023</name>
</gene>
<dbReference type="AlphaFoldDB" id="A0A0B7MJZ0"/>
<dbReference type="GO" id="GO:0016491">
    <property type="term" value="F:oxidoreductase activity"/>
    <property type="evidence" value="ECO:0007669"/>
    <property type="project" value="InterPro"/>
</dbReference>
<dbReference type="InterPro" id="IPR008927">
    <property type="entry name" value="6-PGluconate_DH-like_C_sf"/>
</dbReference>
<reference evidence="3" key="1">
    <citation type="submission" date="2015-01" db="EMBL/GenBank/DDBJ databases">
        <authorList>
            <person name="Manzoor Shahid"/>
            <person name="Zubair Saima"/>
        </authorList>
    </citation>
    <scope>NUCLEOTIDE SEQUENCE [LARGE SCALE GENOMIC DNA]</scope>
    <source>
        <strain evidence="3">Sp3</strain>
    </source>
</reference>
<dbReference type="PANTHER" id="PTHR38015:SF1">
    <property type="entry name" value="OPINE DEHYDROGENASE DOMAIN-CONTAINING PROTEIN"/>
    <property type="match status" value="1"/>
</dbReference>
<feature type="domain" description="Opine dehydrogenase" evidence="1">
    <location>
        <begin position="166"/>
        <end position="312"/>
    </location>
</feature>
<dbReference type="Proteomes" id="UP000046155">
    <property type="component" value="Unassembled WGS sequence"/>
</dbReference>
<organism evidence="2 3">
    <name type="scientific">Syntrophaceticus schinkii</name>
    <dbReference type="NCBI Taxonomy" id="499207"/>
    <lineage>
        <taxon>Bacteria</taxon>
        <taxon>Bacillati</taxon>
        <taxon>Bacillota</taxon>
        <taxon>Clostridia</taxon>
        <taxon>Thermoanaerobacterales</taxon>
        <taxon>Thermoanaerobacterales Family III. Incertae Sedis</taxon>
        <taxon>Syntrophaceticus</taxon>
    </lineage>
</organism>
<dbReference type="OrthoDB" id="1073746at2"/>
<protein>
    <submittedName>
        <fullName evidence="2">Putative NAD/NADP octopine/nopaline dehydrogenase</fullName>
    </submittedName>
</protein>
<evidence type="ECO:0000313" key="2">
    <source>
        <dbReference type="EMBL" id="CEO90350.1"/>
    </source>
</evidence>
<accession>A0A0B7MJZ0</accession>
<evidence type="ECO:0000259" key="1">
    <source>
        <dbReference type="Pfam" id="PF02317"/>
    </source>
</evidence>
<dbReference type="InterPro" id="IPR051729">
    <property type="entry name" value="Opine/Lysopine_DH"/>
</dbReference>
<dbReference type="Gene3D" id="1.10.1040.10">
    <property type="entry name" value="N-(1-d-carboxylethyl)-l-norvaline Dehydrogenase, domain 2"/>
    <property type="match status" value="1"/>
</dbReference>
<dbReference type="PANTHER" id="PTHR38015">
    <property type="entry name" value="BLR6086 PROTEIN"/>
    <property type="match status" value="1"/>
</dbReference>
<name>A0A0B7MJZ0_9FIRM</name>
<keyword evidence="3" id="KW-1185">Reference proteome</keyword>
<dbReference type="Gene3D" id="3.40.50.720">
    <property type="entry name" value="NAD(P)-binding Rossmann-like Domain"/>
    <property type="match status" value="1"/>
</dbReference>
<dbReference type="InterPro" id="IPR013328">
    <property type="entry name" value="6PGD_dom2"/>
</dbReference>
<dbReference type="Pfam" id="PF02317">
    <property type="entry name" value="Octopine_DH"/>
    <property type="match status" value="1"/>
</dbReference>
<dbReference type="EMBL" id="CDRZ01000282">
    <property type="protein sequence ID" value="CEO90350.1"/>
    <property type="molecule type" value="Genomic_DNA"/>
</dbReference>
<sequence length="341" mass="38005">MRGFNVTLLKMGSNIHESNFEKLAQTKEIRLEGVMGEGVYPLIDVTRDVEGALKDADVILVFYVSLFHGHLARVLAPFFKDGQVVYISPGYVGSILFRNAVNNANNKAKVLFVEGETLLFSSRIIKPGTVCIFSSNYGHPIAALGEHCFQKIVKALPPVPGKWIERNNVFEIALHNPNLIMHTVGITMNAGCIESSAGSFSMYAEGFTPSIWKIVNKLDDEKMAVLKGIGAKPRSYFEEFLVRTFENSDDYTIEEGFELYAESVKDLKTSTVDNRYITEDVPKGLGLLHVLGANLNIPTPVCDSIITLAGVINSTDYFKEIDDFWDIEFNNTDELFQLLNE</sequence>
<dbReference type="InterPro" id="IPR003421">
    <property type="entry name" value="Opine_DH"/>
</dbReference>
<proteinExistence type="predicted"/>
<evidence type="ECO:0000313" key="3">
    <source>
        <dbReference type="Proteomes" id="UP000046155"/>
    </source>
</evidence>
<dbReference type="RefSeq" id="WP_044666113.1">
    <property type="nucleotide sequence ID" value="NZ_CDRZ01000282.1"/>
</dbReference>